<feature type="region of interest" description="Disordered" evidence="1">
    <location>
        <begin position="216"/>
        <end position="251"/>
    </location>
</feature>
<dbReference type="OrthoDB" id="7492064at2759"/>
<keyword evidence="2" id="KW-0732">Signal</keyword>
<comment type="caution">
    <text evidence="3">The sequence shown here is derived from an EMBL/GenBank/DDBJ whole genome shotgun (WGS) entry which is preliminary data.</text>
</comment>
<proteinExistence type="predicted"/>
<feature type="compositionally biased region" description="Polar residues" evidence="1">
    <location>
        <begin position="224"/>
        <end position="236"/>
    </location>
</feature>
<dbReference type="Proteomes" id="UP000838756">
    <property type="component" value="Unassembled WGS sequence"/>
</dbReference>
<keyword evidence="4" id="KW-1185">Reference proteome</keyword>
<feature type="signal peptide" evidence="2">
    <location>
        <begin position="1"/>
        <end position="18"/>
    </location>
</feature>
<gene>
    <name evidence="3" type="primary">jg11148</name>
    <name evidence="3" type="ORF">PAEG_LOCUS14479</name>
</gene>
<dbReference type="AlphaFoldDB" id="A0A8S4RKF7"/>
<protein>
    <submittedName>
        <fullName evidence="3">Jg11148 protein</fullName>
    </submittedName>
</protein>
<evidence type="ECO:0000313" key="4">
    <source>
        <dbReference type="Proteomes" id="UP000838756"/>
    </source>
</evidence>
<evidence type="ECO:0000256" key="1">
    <source>
        <dbReference type="SAM" id="MobiDB-lite"/>
    </source>
</evidence>
<reference evidence="3" key="1">
    <citation type="submission" date="2022-03" db="EMBL/GenBank/DDBJ databases">
        <authorList>
            <person name="Lindestad O."/>
        </authorList>
    </citation>
    <scope>NUCLEOTIDE SEQUENCE</scope>
</reference>
<evidence type="ECO:0000313" key="3">
    <source>
        <dbReference type="EMBL" id="CAH2237175.1"/>
    </source>
</evidence>
<organism evidence="3 4">
    <name type="scientific">Pararge aegeria aegeria</name>
    <dbReference type="NCBI Taxonomy" id="348720"/>
    <lineage>
        <taxon>Eukaryota</taxon>
        <taxon>Metazoa</taxon>
        <taxon>Ecdysozoa</taxon>
        <taxon>Arthropoda</taxon>
        <taxon>Hexapoda</taxon>
        <taxon>Insecta</taxon>
        <taxon>Pterygota</taxon>
        <taxon>Neoptera</taxon>
        <taxon>Endopterygota</taxon>
        <taxon>Lepidoptera</taxon>
        <taxon>Glossata</taxon>
        <taxon>Ditrysia</taxon>
        <taxon>Papilionoidea</taxon>
        <taxon>Nymphalidae</taxon>
        <taxon>Satyrinae</taxon>
        <taxon>Satyrini</taxon>
        <taxon>Parargina</taxon>
        <taxon>Pararge</taxon>
    </lineage>
</organism>
<accession>A0A8S4RKF7</accession>
<feature type="chain" id="PRO_5035876537" evidence="2">
    <location>
        <begin position="19"/>
        <end position="320"/>
    </location>
</feature>
<sequence>MDCRTLVYFVLLHCSINALPYERDSHESGKFTVHFGDDDKHLALDDQAQHNTFELDKHIEDEDKEIFLNEEQNQESSLETNIENEDTETLLDDQEKVKTIDFERNTKDEDEEIHFDFDHAKDTEKIVSDQQQKQKSLDFEKNTEDEDNDTFLDKQFKKEALEYEKKVVTDKAKPANYAVTELVIDVPDDRTKGPIIANYSISKPINIASTTVSTAGFDKDKNSNEGNQNTASSGSDGNKVVDPDENEDSTGIKEYFNGIKQGIVNGFNSIIHKNSNTEESHTHDGETEPFSFFNKIQRKGSDFAQKIHNHIFGDHKQDHF</sequence>
<evidence type="ECO:0000256" key="2">
    <source>
        <dbReference type="SAM" id="SignalP"/>
    </source>
</evidence>
<feature type="region of interest" description="Disordered" evidence="1">
    <location>
        <begin position="121"/>
        <end position="146"/>
    </location>
</feature>
<name>A0A8S4RKF7_9NEOP</name>
<dbReference type="EMBL" id="CAKXAJ010025255">
    <property type="protein sequence ID" value="CAH2237175.1"/>
    <property type="molecule type" value="Genomic_DNA"/>
</dbReference>